<sequence length="134" mass="14746">MSASARARASQKYKSRLSLERGGYGPHTGTLMSGAERARRFRERRKADAARNFSANLASTSTTGIPVLMDVTNEQTIDTSIESATGNSEILISVEVKQCKIIDVQRTNASNRYLKPIRLVYLAAFVIDFGSKET</sequence>
<name>A0A8X7BMR4_TRICX</name>
<accession>A0A8X7BMR4</accession>
<dbReference type="AlphaFoldDB" id="A0A8X7BMR4"/>
<evidence type="ECO:0000313" key="1">
    <source>
        <dbReference type="EMBL" id="GFY36813.1"/>
    </source>
</evidence>
<dbReference type="Proteomes" id="UP000887159">
    <property type="component" value="Unassembled WGS sequence"/>
</dbReference>
<protein>
    <submittedName>
        <fullName evidence="1">Uncharacterized protein</fullName>
    </submittedName>
</protein>
<keyword evidence="2" id="KW-1185">Reference proteome</keyword>
<comment type="caution">
    <text evidence="1">The sequence shown here is derived from an EMBL/GenBank/DDBJ whole genome shotgun (WGS) entry which is preliminary data.</text>
</comment>
<gene>
    <name evidence="1" type="primary">EVAR_61345_1</name>
    <name evidence="1" type="ORF">TNCV_2567751</name>
</gene>
<dbReference type="EMBL" id="BMAU01021438">
    <property type="protein sequence ID" value="GFY36813.1"/>
    <property type="molecule type" value="Genomic_DNA"/>
</dbReference>
<organism evidence="1 2">
    <name type="scientific">Trichonephila clavipes</name>
    <name type="common">Golden silk orbweaver</name>
    <name type="synonym">Nephila clavipes</name>
    <dbReference type="NCBI Taxonomy" id="2585209"/>
    <lineage>
        <taxon>Eukaryota</taxon>
        <taxon>Metazoa</taxon>
        <taxon>Ecdysozoa</taxon>
        <taxon>Arthropoda</taxon>
        <taxon>Chelicerata</taxon>
        <taxon>Arachnida</taxon>
        <taxon>Araneae</taxon>
        <taxon>Araneomorphae</taxon>
        <taxon>Entelegynae</taxon>
        <taxon>Araneoidea</taxon>
        <taxon>Nephilidae</taxon>
        <taxon>Trichonephila</taxon>
    </lineage>
</organism>
<reference evidence="1" key="1">
    <citation type="submission" date="2020-08" db="EMBL/GenBank/DDBJ databases">
        <title>Multicomponent nature underlies the extraordinary mechanical properties of spider dragline silk.</title>
        <authorList>
            <person name="Kono N."/>
            <person name="Nakamura H."/>
            <person name="Mori M."/>
            <person name="Yoshida Y."/>
            <person name="Ohtoshi R."/>
            <person name="Malay A.D."/>
            <person name="Moran D.A.P."/>
            <person name="Tomita M."/>
            <person name="Numata K."/>
            <person name="Arakawa K."/>
        </authorList>
    </citation>
    <scope>NUCLEOTIDE SEQUENCE</scope>
</reference>
<evidence type="ECO:0000313" key="2">
    <source>
        <dbReference type="Proteomes" id="UP000887159"/>
    </source>
</evidence>
<proteinExistence type="predicted"/>